<reference evidence="2" key="2">
    <citation type="submission" date="2009-11" db="EMBL/GenBank/DDBJ databases">
        <title>The Genome Sequence of Allomyces macrogynus strain ATCC 38327.</title>
        <authorList>
            <consortium name="The Broad Institute Genome Sequencing Platform"/>
            <person name="Russ C."/>
            <person name="Cuomo C."/>
            <person name="Shea T."/>
            <person name="Young S.K."/>
            <person name="Zeng Q."/>
            <person name="Koehrsen M."/>
            <person name="Haas B."/>
            <person name="Borodovsky M."/>
            <person name="Guigo R."/>
            <person name="Alvarado L."/>
            <person name="Berlin A."/>
            <person name="Borenstein D."/>
            <person name="Chen Z."/>
            <person name="Engels R."/>
            <person name="Freedman E."/>
            <person name="Gellesch M."/>
            <person name="Goldberg J."/>
            <person name="Griggs A."/>
            <person name="Gujja S."/>
            <person name="Heiman D."/>
            <person name="Hepburn T."/>
            <person name="Howarth C."/>
            <person name="Jen D."/>
            <person name="Larson L."/>
            <person name="Lewis B."/>
            <person name="Mehta T."/>
            <person name="Park D."/>
            <person name="Pearson M."/>
            <person name="Roberts A."/>
            <person name="Saif S."/>
            <person name="Shenoy N."/>
            <person name="Sisk P."/>
            <person name="Stolte C."/>
            <person name="Sykes S."/>
            <person name="Walk T."/>
            <person name="White J."/>
            <person name="Yandava C."/>
            <person name="Burger G."/>
            <person name="Gray M.W."/>
            <person name="Holland P.W.H."/>
            <person name="King N."/>
            <person name="Lang F.B.F."/>
            <person name="Roger A.J."/>
            <person name="Ruiz-Trillo I."/>
            <person name="Lander E."/>
            <person name="Nusbaum C."/>
        </authorList>
    </citation>
    <scope>NUCLEOTIDE SEQUENCE [LARGE SCALE GENOMIC DNA]</scope>
    <source>
        <strain evidence="2">ATCC 38327</strain>
    </source>
</reference>
<sequence length="229" mass="26122">MLMLVRKANAGADDGAEYEITVQNCQVPATADTTTGFIDVAAGCMTEFTVDGEPTTNLHRMLPVLPTYYCSALHPKLHVMAEVTMRKIEEYDIRELYPSLEITRPARHFDSQRASLLTESRNWKDFTHTAIFLFKDTIPFVKFLWAAGNAYIKQSRRFGLDMMHAEYLFIHSVGHSDYHYCSTKFTEHLQFPIFIDDENTTNWADLVGSACARAVNQEWAEVVTASIMY</sequence>
<reference evidence="1 2" key="1">
    <citation type="submission" date="2009-11" db="EMBL/GenBank/DDBJ databases">
        <title>Annotation of Allomyces macrogynus ATCC 38327.</title>
        <authorList>
            <consortium name="The Broad Institute Genome Sequencing Platform"/>
            <person name="Russ C."/>
            <person name="Cuomo C."/>
            <person name="Burger G."/>
            <person name="Gray M.W."/>
            <person name="Holland P.W.H."/>
            <person name="King N."/>
            <person name="Lang F.B.F."/>
            <person name="Roger A.J."/>
            <person name="Ruiz-Trillo I."/>
            <person name="Young S.K."/>
            <person name="Zeng Q."/>
            <person name="Gargeya S."/>
            <person name="Fitzgerald M."/>
            <person name="Haas B."/>
            <person name="Abouelleil A."/>
            <person name="Alvarado L."/>
            <person name="Arachchi H.M."/>
            <person name="Berlin A."/>
            <person name="Chapman S.B."/>
            <person name="Gearin G."/>
            <person name="Goldberg J."/>
            <person name="Griggs A."/>
            <person name="Gujja S."/>
            <person name="Hansen M."/>
            <person name="Heiman D."/>
            <person name="Howarth C."/>
            <person name="Larimer J."/>
            <person name="Lui A."/>
            <person name="MacDonald P.J.P."/>
            <person name="McCowen C."/>
            <person name="Montmayeur A."/>
            <person name="Murphy C."/>
            <person name="Neiman D."/>
            <person name="Pearson M."/>
            <person name="Priest M."/>
            <person name="Roberts A."/>
            <person name="Saif S."/>
            <person name="Shea T."/>
            <person name="Sisk P."/>
            <person name="Stolte C."/>
            <person name="Sykes S."/>
            <person name="Wortman J."/>
            <person name="Nusbaum C."/>
            <person name="Birren B."/>
        </authorList>
    </citation>
    <scope>NUCLEOTIDE SEQUENCE [LARGE SCALE GENOMIC DNA]</scope>
    <source>
        <strain evidence="1 2">ATCC 38327</strain>
    </source>
</reference>
<dbReference type="Proteomes" id="UP000054350">
    <property type="component" value="Unassembled WGS sequence"/>
</dbReference>
<evidence type="ECO:0000313" key="1">
    <source>
        <dbReference type="EMBL" id="KNE57275.1"/>
    </source>
</evidence>
<dbReference type="AlphaFoldDB" id="A0A0L0S4A2"/>
<evidence type="ECO:0000313" key="2">
    <source>
        <dbReference type="Proteomes" id="UP000054350"/>
    </source>
</evidence>
<dbReference type="EMBL" id="GG745331">
    <property type="protein sequence ID" value="KNE57275.1"/>
    <property type="molecule type" value="Genomic_DNA"/>
</dbReference>
<name>A0A0L0S4A2_ALLM3</name>
<protein>
    <submittedName>
        <fullName evidence="1">Uncharacterized protein</fullName>
    </submittedName>
</protein>
<dbReference type="OrthoDB" id="10013584at2759"/>
<organism evidence="1 2">
    <name type="scientific">Allomyces macrogynus (strain ATCC 38327)</name>
    <name type="common">Allomyces javanicus var. macrogynus</name>
    <dbReference type="NCBI Taxonomy" id="578462"/>
    <lineage>
        <taxon>Eukaryota</taxon>
        <taxon>Fungi</taxon>
        <taxon>Fungi incertae sedis</taxon>
        <taxon>Blastocladiomycota</taxon>
        <taxon>Blastocladiomycetes</taxon>
        <taxon>Blastocladiales</taxon>
        <taxon>Blastocladiaceae</taxon>
        <taxon>Allomyces</taxon>
    </lineage>
</organism>
<keyword evidence="2" id="KW-1185">Reference proteome</keyword>
<dbReference type="VEuPathDB" id="FungiDB:AMAG_03007"/>
<accession>A0A0L0S4A2</accession>
<proteinExistence type="predicted"/>
<gene>
    <name evidence="1" type="ORF">AMAG_03007</name>
</gene>